<feature type="compositionally biased region" description="Basic and acidic residues" evidence="1">
    <location>
        <begin position="181"/>
        <end position="192"/>
    </location>
</feature>
<protein>
    <submittedName>
        <fullName evidence="2">Uncharacterized protein</fullName>
    </submittedName>
</protein>
<dbReference type="Proteomes" id="UP000270094">
    <property type="component" value="Unassembled WGS sequence"/>
</dbReference>
<dbReference type="AlphaFoldDB" id="A0A3P7KZC0"/>
<organism evidence="2 3">
    <name type="scientific">Strongylus vulgaris</name>
    <name type="common">Blood worm</name>
    <dbReference type="NCBI Taxonomy" id="40348"/>
    <lineage>
        <taxon>Eukaryota</taxon>
        <taxon>Metazoa</taxon>
        <taxon>Ecdysozoa</taxon>
        <taxon>Nematoda</taxon>
        <taxon>Chromadorea</taxon>
        <taxon>Rhabditida</taxon>
        <taxon>Rhabditina</taxon>
        <taxon>Rhabditomorpha</taxon>
        <taxon>Strongyloidea</taxon>
        <taxon>Strongylidae</taxon>
        <taxon>Strongylus</taxon>
    </lineage>
</organism>
<evidence type="ECO:0000313" key="3">
    <source>
        <dbReference type="Proteomes" id="UP000270094"/>
    </source>
</evidence>
<dbReference type="EMBL" id="UYYB01025824">
    <property type="protein sequence ID" value="VDM72532.1"/>
    <property type="molecule type" value="Genomic_DNA"/>
</dbReference>
<sequence>VIKLQVIFSTFLEADTQESIIATEGSSKLSSLATNDISRVSKDDEDSASARSALRNKEVATVTEKTEASDIASVSTKRGLSLQEQLAAYQALHKLETPQSAEKATKIAHPDAPEGDSDSPPSSERVRKSAPAPSQKDEAKEQQQEDAAQADTQKTEETEQNKTEEGSVFFYDTPHNQVYKPRPETNDRDYPKSIRITDIGEEMESHYLW</sequence>
<evidence type="ECO:0000313" key="2">
    <source>
        <dbReference type="EMBL" id="VDM72532.1"/>
    </source>
</evidence>
<name>A0A3P7KZC0_STRVU</name>
<gene>
    <name evidence="2" type="ORF">SVUK_LOCUS7530</name>
</gene>
<proteinExistence type="predicted"/>
<feature type="region of interest" description="Disordered" evidence="1">
    <location>
        <begin position="38"/>
        <end position="79"/>
    </location>
</feature>
<feature type="compositionally biased region" description="Basic and acidic residues" evidence="1">
    <location>
        <begin position="103"/>
        <end position="112"/>
    </location>
</feature>
<feature type="region of interest" description="Disordered" evidence="1">
    <location>
        <begin position="98"/>
        <end position="193"/>
    </location>
</feature>
<reference evidence="2 3" key="1">
    <citation type="submission" date="2018-11" db="EMBL/GenBank/DDBJ databases">
        <authorList>
            <consortium name="Pathogen Informatics"/>
        </authorList>
    </citation>
    <scope>NUCLEOTIDE SEQUENCE [LARGE SCALE GENOMIC DNA]</scope>
</reference>
<keyword evidence="3" id="KW-1185">Reference proteome</keyword>
<evidence type="ECO:0000256" key="1">
    <source>
        <dbReference type="SAM" id="MobiDB-lite"/>
    </source>
</evidence>
<feature type="non-terminal residue" evidence="2">
    <location>
        <position position="1"/>
    </location>
</feature>
<feature type="compositionally biased region" description="Basic and acidic residues" evidence="1">
    <location>
        <begin position="153"/>
        <end position="165"/>
    </location>
</feature>
<accession>A0A3P7KZC0</accession>